<keyword evidence="1" id="KW-0812">Transmembrane</keyword>
<feature type="transmembrane region" description="Helical" evidence="1">
    <location>
        <begin position="15"/>
        <end position="37"/>
    </location>
</feature>
<keyword evidence="1" id="KW-0472">Membrane</keyword>
<dbReference type="Proteomes" id="UP000231019">
    <property type="component" value="Unassembled WGS sequence"/>
</dbReference>
<evidence type="ECO:0008006" key="4">
    <source>
        <dbReference type="Google" id="ProtNLM"/>
    </source>
</evidence>
<proteinExistence type="predicted"/>
<keyword evidence="1" id="KW-1133">Transmembrane helix</keyword>
<dbReference type="AlphaFoldDB" id="A0A2M7G0J6"/>
<evidence type="ECO:0000313" key="2">
    <source>
        <dbReference type="EMBL" id="PIW15212.1"/>
    </source>
</evidence>
<dbReference type="InterPro" id="IPR005625">
    <property type="entry name" value="PepSY-ass_TM"/>
</dbReference>
<comment type="caution">
    <text evidence="2">The sequence shown here is derived from an EMBL/GenBank/DDBJ whole genome shotgun (WGS) entry which is preliminary data.</text>
</comment>
<evidence type="ECO:0000313" key="3">
    <source>
        <dbReference type="Proteomes" id="UP000231019"/>
    </source>
</evidence>
<reference evidence="2 3" key="1">
    <citation type="submission" date="2017-09" db="EMBL/GenBank/DDBJ databases">
        <title>Depth-based differentiation of microbial function through sediment-hosted aquifers and enrichment of novel symbionts in the deep terrestrial subsurface.</title>
        <authorList>
            <person name="Probst A.J."/>
            <person name="Ladd B."/>
            <person name="Jarett J.K."/>
            <person name="Geller-Mcgrath D.E."/>
            <person name="Sieber C.M."/>
            <person name="Emerson J.B."/>
            <person name="Anantharaman K."/>
            <person name="Thomas B.C."/>
            <person name="Malmstrom R."/>
            <person name="Stieglmeier M."/>
            <person name="Klingl A."/>
            <person name="Woyke T."/>
            <person name="Ryan C.M."/>
            <person name="Banfield J.F."/>
        </authorList>
    </citation>
    <scope>NUCLEOTIDE SEQUENCE [LARGE SCALE GENOMIC DNA]</scope>
    <source>
        <strain evidence="2">CG17_big_fil_post_rev_8_21_14_2_50_48_46</strain>
    </source>
</reference>
<accession>A0A2M7G0J6</accession>
<evidence type="ECO:0000256" key="1">
    <source>
        <dbReference type="SAM" id="Phobius"/>
    </source>
</evidence>
<dbReference type="EMBL" id="PFFQ01000053">
    <property type="protein sequence ID" value="PIW15212.1"/>
    <property type="molecule type" value="Genomic_DNA"/>
</dbReference>
<sequence length="237" mass="26854">MLHTLKIWIDLAHRWLGLLVLLQVLFWSAGGLVIYFLDFSDLYREPPAQALNLGTSALSFQALEQKLRQAGVSQKLTGFKLVQRGGSTWFQVQPQGGTSLLLTPQGDKISPLQAGQIADFAKGYYTGQGSLQTVEKLASLRGNYYSDAPLWRVRFADSVGTEIYLEPQTGELLARRKAIWGLYNWMWELHLTKYTPWPAFNKALLAFLAVLNMMVALTGLFKFFRWGRKRMPPVQIV</sequence>
<name>A0A2M7G0J6_9BACT</name>
<organism evidence="2 3">
    <name type="scientific">bacterium (Candidatus Blackallbacteria) CG17_big_fil_post_rev_8_21_14_2_50_48_46</name>
    <dbReference type="NCBI Taxonomy" id="2014261"/>
    <lineage>
        <taxon>Bacteria</taxon>
        <taxon>Candidatus Blackallbacteria</taxon>
    </lineage>
</organism>
<dbReference type="Pfam" id="PF03929">
    <property type="entry name" value="PepSY_TM"/>
    <property type="match status" value="1"/>
</dbReference>
<feature type="transmembrane region" description="Helical" evidence="1">
    <location>
        <begin position="203"/>
        <end position="224"/>
    </location>
</feature>
<gene>
    <name evidence="2" type="ORF">COW36_17475</name>
</gene>
<protein>
    <recommendedName>
        <fullName evidence="4">PepSY domain-containing protein</fullName>
    </recommendedName>
</protein>